<protein>
    <submittedName>
        <fullName evidence="5">Sensor histidine kinase</fullName>
    </submittedName>
</protein>
<dbReference type="GO" id="GO:0016301">
    <property type="term" value="F:kinase activity"/>
    <property type="evidence" value="ECO:0007669"/>
    <property type="project" value="UniProtKB-KW"/>
</dbReference>
<sequence length="129" mass="14473">GELRHETQVRLDAAGIALSWPLHDTGQDITLNYDVYKHYLSIMRELFANIIRHAGATRVRVDIDCRDGCLLSRIGDDGQRFNGEHPGHEGGHGLFNLQRRLQELGGTLRYDRGDDGNLAELDIPLRAAD</sequence>
<feature type="non-terminal residue" evidence="5">
    <location>
        <position position="1"/>
    </location>
</feature>
<feature type="domain" description="Histidine kinase/HSP90-like ATPase" evidence="4">
    <location>
        <begin position="40"/>
        <end position="124"/>
    </location>
</feature>
<reference evidence="6" key="1">
    <citation type="submission" date="2018-02" db="EMBL/GenBank/DDBJ databases">
        <title>Genome sequencing of Solimonas sp. HR-BB.</title>
        <authorList>
            <person name="Lee Y."/>
            <person name="Jeon C.O."/>
        </authorList>
    </citation>
    <scope>NUCLEOTIDE SEQUENCE [LARGE SCALE GENOMIC DNA]</scope>
    <source>
        <strain evidence="6">HR-E</strain>
    </source>
</reference>
<organism evidence="5 6">
    <name type="scientific">Amnimonas aquatica</name>
    <dbReference type="NCBI Taxonomy" id="2094561"/>
    <lineage>
        <taxon>Bacteria</taxon>
        <taxon>Pseudomonadati</taxon>
        <taxon>Pseudomonadota</taxon>
        <taxon>Gammaproteobacteria</taxon>
        <taxon>Moraxellales</taxon>
        <taxon>Moraxellaceae</taxon>
        <taxon>Amnimonas</taxon>
    </lineage>
</organism>
<evidence type="ECO:0000313" key="5">
    <source>
        <dbReference type="EMBL" id="PQA36820.1"/>
    </source>
</evidence>
<comment type="caution">
    <text evidence="5">The sequence shown here is derived from an EMBL/GenBank/DDBJ whole genome shotgun (WGS) entry which is preliminary data.</text>
</comment>
<dbReference type="RefSeq" id="WP_338132507.1">
    <property type="nucleotide sequence ID" value="NZ_PTQZ01000199.1"/>
</dbReference>
<dbReference type="PANTHER" id="PTHR24421">
    <property type="entry name" value="NITRATE/NITRITE SENSOR PROTEIN NARX-RELATED"/>
    <property type="match status" value="1"/>
</dbReference>
<dbReference type="InterPro" id="IPR036890">
    <property type="entry name" value="HATPase_C_sf"/>
</dbReference>
<evidence type="ECO:0000259" key="4">
    <source>
        <dbReference type="Pfam" id="PF02518"/>
    </source>
</evidence>
<evidence type="ECO:0000256" key="1">
    <source>
        <dbReference type="ARBA" id="ARBA00022679"/>
    </source>
</evidence>
<dbReference type="GO" id="GO:0000160">
    <property type="term" value="P:phosphorelay signal transduction system"/>
    <property type="evidence" value="ECO:0007669"/>
    <property type="project" value="UniProtKB-KW"/>
</dbReference>
<dbReference type="InterPro" id="IPR003594">
    <property type="entry name" value="HATPase_dom"/>
</dbReference>
<dbReference type="SUPFAM" id="SSF55874">
    <property type="entry name" value="ATPase domain of HSP90 chaperone/DNA topoisomerase II/histidine kinase"/>
    <property type="match status" value="1"/>
</dbReference>
<keyword evidence="6" id="KW-1185">Reference proteome</keyword>
<dbReference type="InterPro" id="IPR050482">
    <property type="entry name" value="Sensor_HK_TwoCompSys"/>
</dbReference>
<dbReference type="Gene3D" id="3.30.565.10">
    <property type="entry name" value="Histidine kinase-like ATPase, C-terminal domain"/>
    <property type="match status" value="1"/>
</dbReference>
<dbReference type="Pfam" id="PF02518">
    <property type="entry name" value="HATPase_c"/>
    <property type="match status" value="1"/>
</dbReference>
<dbReference type="Proteomes" id="UP000243900">
    <property type="component" value="Unassembled WGS sequence"/>
</dbReference>
<dbReference type="EMBL" id="PTQZ01000199">
    <property type="protein sequence ID" value="PQA36820.1"/>
    <property type="molecule type" value="Genomic_DNA"/>
</dbReference>
<accession>A0A2P6ARF0</accession>
<evidence type="ECO:0000313" key="6">
    <source>
        <dbReference type="Proteomes" id="UP000243900"/>
    </source>
</evidence>
<proteinExistence type="predicted"/>
<name>A0A2P6ARF0_9GAMM</name>
<keyword evidence="2 5" id="KW-0418">Kinase</keyword>
<evidence type="ECO:0000256" key="3">
    <source>
        <dbReference type="ARBA" id="ARBA00023012"/>
    </source>
</evidence>
<dbReference type="PANTHER" id="PTHR24421:SF63">
    <property type="entry name" value="SENSOR HISTIDINE KINASE DESK"/>
    <property type="match status" value="1"/>
</dbReference>
<keyword evidence="3" id="KW-0902">Two-component regulatory system</keyword>
<evidence type="ECO:0000256" key="2">
    <source>
        <dbReference type="ARBA" id="ARBA00022777"/>
    </source>
</evidence>
<dbReference type="CDD" id="cd16917">
    <property type="entry name" value="HATPase_UhpB-NarQ-NarX-like"/>
    <property type="match status" value="1"/>
</dbReference>
<keyword evidence="1" id="KW-0808">Transferase</keyword>
<gene>
    <name evidence="5" type="ORF">C5O18_07770</name>
</gene>
<dbReference type="AlphaFoldDB" id="A0A2P6ARF0"/>